<dbReference type="InterPro" id="IPR036956">
    <property type="entry name" value="Impact_N_sf"/>
</dbReference>
<evidence type="ECO:0000256" key="1">
    <source>
        <dbReference type="ARBA" id="ARBA00007665"/>
    </source>
</evidence>
<keyword evidence="4" id="KW-1185">Reference proteome</keyword>
<dbReference type="InterPro" id="IPR023582">
    <property type="entry name" value="Impact"/>
</dbReference>
<dbReference type="SUPFAM" id="SSF54211">
    <property type="entry name" value="Ribosomal protein S5 domain 2-like"/>
    <property type="match status" value="1"/>
</dbReference>
<name>A0ABP0ED80_9ASCO</name>
<evidence type="ECO:0000313" key="4">
    <source>
        <dbReference type="Proteomes" id="UP001497600"/>
    </source>
</evidence>
<feature type="domain" description="Impact N-terminal" evidence="2">
    <location>
        <begin position="21"/>
        <end position="132"/>
    </location>
</feature>
<protein>
    <recommendedName>
        <fullName evidence="2">Impact N-terminal domain-containing protein</fullName>
    </recommendedName>
</protein>
<comment type="similarity">
    <text evidence="1">Belongs to the IMPACT family.</text>
</comment>
<evidence type="ECO:0000259" key="2">
    <source>
        <dbReference type="Pfam" id="PF01205"/>
    </source>
</evidence>
<dbReference type="Pfam" id="PF01205">
    <property type="entry name" value="Impact_N"/>
    <property type="match status" value="1"/>
</dbReference>
<dbReference type="PANTHER" id="PTHR16301:SF17">
    <property type="entry name" value="IMPACT FAMILY MEMBER YDL177C"/>
    <property type="match status" value="1"/>
</dbReference>
<organism evidence="3 4">
    <name type="scientific">[Candida] anglica</name>
    <dbReference type="NCBI Taxonomy" id="148631"/>
    <lineage>
        <taxon>Eukaryota</taxon>
        <taxon>Fungi</taxon>
        <taxon>Dikarya</taxon>
        <taxon>Ascomycota</taxon>
        <taxon>Saccharomycotina</taxon>
        <taxon>Pichiomycetes</taxon>
        <taxon>Debaryomycetaceae</taxon>
        <taxon>Kurtzmaniella</taxon>
    </lineage>
</organism>
<dbReference type="Gene3D" id="3.30.230.30">
    <property type="entry name" value="Impact, N-terminal domain"/>
    <property type="match status" value="1"/>
</dbReference>
<dbReference type="InterPro" id="IPR020568">
    <property type="entry name" value="Ribosomal_Su5_D2-typ_SF"/>
</dbReference>
<evidence type="ECO:0000313" key="3">
    <source>
        <dbReference type="EMBL" id="CAK7905089.1"/>
    </source>
</evidence>
<dbReference type="PANTHER" id="PTHR16301">
    <property type="entry name" value="IMPACT-RELATED"/>
    <property type="match status" value="1"/>
</dbReference>
<sequence length="152" mass="17278">MIKRFIRNISSWNSSEVIIDRKSRFQGRCVSIKHENEISGILEELLKTNKQLTRASHPHIYAWRSKIVDKNDDVGKFVQGFNDNGESGAGIKLLEQALVQNNVENVLVIVTRWMDGNSIGPSRFRHIVNCGLDSLRIGGYVESKQKNKKKKG</sequence>
<dbReference type="Proteomes" id="UP001497600">
    <property type="component" value="Chromosome D"/>
</dbReference>
<accession>A0ABP0ED80</accession>
<proteinExistence type="inferred from homology"/>
<gene>
    <name evidence="3" type="ORF">CAAN4_D12486</name>
</gene>
<dbReference type="InterPro" id="IPR001498">
    <property type="entry name" value="Impact_N"/>
</dbReference>
<reference evidence="3 4" key="1">
    <citation type="submission" date="2024-01" db="EMBL/GenBank/DDBJ databases">
        <authorList>
            <consortium name="Genoscope - CEA"/>
            <person name="William W."/>
        </authorList>
    </citation>
    <scope>NUCLEOTIDE SEQUENCE [LARGE SCALE GENOMIC DNA]</scope>
    <source>
        <strain evidence="3 4">29B2s-10</strain>
    </source>
</reference>
<dbReference type="EMBL" id="OZ004256">
    <property type="protein sequence ID" value="CAK7905089.1"/>
    <property type="molecule type" value="Genomic_DNA"/>
</dbReference>